<feature type="chain" id="PRO_5016663954" evidence="1">
    <location>
        <begin position="28"/>
        <end position="296"/>
    </location>
</feature>
<accession>A0A370HRY3</accession>
<reference evidence="3 4" key="1">
    <citation type="submission" date="2018-07" db="EMBL/GenBank/DDBJ databases">
        <title>Genomic Encyclopedia of Type Strains, Phase IV (KMG-IV): sequencing the most valuable type-strain genomes for metagenomic binning, comparative biology and taxonomic classification.</title>
        <authorList>
            <person name="Goeker M."/>
        </authorList>
    </citation>
    <scope>NUCLEOTIDE SEQUENCE [LARGE SCALE GENOMIC DNA]</scope>
    <source>
        <strain evidence="3 4">DSM 44290</strain>
    </source>
</reference>
<dbReference type="RefSeq" id="WP_169813860.1">
    <property type="nucleotide sequence ID" value="NZ_QQBC01000014.1"/>
</dbReference>
<dbReference type="Proteomes" id="UP000254869">
    <property type="component" value="Unassembled WGS sequence"/>
</dbReference>
<sequence>MRGRKRLGYAAVGGVVLTMLAVSGSSAVTPAARLRYSKPVCADFADAAGLYRGNQVSILGVPVGVVDRIDPQGDRVRVSMRVRPDVAVPEGTDAVTLADSIVTDRRVELIRPSSGPESAREGCIPLARTRTPLGVSESFAAMRQVSADLGADGTAGDTLRDLERAARGTEATTNELLGGLAAVAGDPRARDASLRRLIDNLDTLTTMFAGNWPDMRLLLQHLRDGLEVVEGLSANFAPMIDLSNQLLPVLARTADTYGPRIYPMLDGLVPMAHTALRNAGGIRDLLAQLATTAGAR</sequence>
<comment type="caution">
    <text evidence="3">The sequence shown here is derived from an EMBL/GenBank/DDBJ whole genome shotgun (WGS) entry which is preliminary data.</text>
</comment>
<feature type="domain" description="Mce/MlaD" evidence="2">
    <location>
        <begin position="39"/>
        <end position="110"/>
    </location>
</feature>
<keyword evidence="1" id="KW-0732">Signal</keyword>
<gene>
    <name evidence="3" type="ORF">DFR76_11423</name>
</gene>
<feature type="signal peptide" evidence="1">
    <location>
        <begin position="1"/>
        <end position="27"/>
    </location>
</feature>
<dbReference type="GO" id="GO:0005576">
    <property type="term" value="C:extracellular region"/>
    <property type="evidence" value="ECO:0007669"/>
    <property type="project" value="TreeGrafter"/>
</dbReference>
<dbReference type="Pfam" id="PF02470">
    <property type="entry name" value="MlaD"/>
    <property type="match status" value="1"/>
</dbReference>
<dbReference type="AlphaFoldDB" id="A0A370HRY3"/>
<dbReference type="InterPro" id="IPR003399">
    <property type="entry name" value="Mce/MlaD"/>
</dbReference>
<dbReference type="PANTHER" id="PTHR33371">
    <property type="entry name" value="INTERMEMBRANE PHOSPHOLIPID TRANSPORT SYSTEM BINDING PROTEIN MLAD-RELATED"/>
    <property type="match status" value="1"/>
</dbReference>
<organism evidence="3 4">
    <name type="scientific">Nocardia pseudobrasiliensis</name>
    <dbReference type="NCBI Taxonomy" id="45979"/>
    <lineage>
        <taxon>Bacteria</taxon>
        <taxon>Bacillati</taxon>
        <taxon>Actinomycetota</taxon>
        <taxon>Actinomycetes</taxon>
        <taxon>Mycobacteriales</taxon>
        <taxon>Nocardiaceae</taxon>
        <taxon>Nocardia</taxon>
    </lineage>
</organism>
<dbReference type="PANTHER" id="PTHR33371:SF4">
    <property type="entry name" value="INTERMEMBRANE PHOSPHOLIPID TRANSPORT SYSTEM BINDING PROTEIN MLAD"/>
    <property type="match status" value="1"/>
</dbReference>
<evidence type="ECO:0000256" key="1">
    <source>
        <dbReference type="SAM" id="SignalP"/>
    </source>
</evidence>
<evidence type="ECO:0000313" key="3">
    <source>
        <dbReference type="EMBL" id="RDI61299.1"/>
    </source>
</evidence>
<evidence type="ECO:0000259" key="2">
    <source>
        <dbReference type="Pfam" id="PF02470"/>
    </source>
</evidence>
<evidence type="ECO:0000313" key="4">
    <source>
        <dbReference type="Proteomes" id="UP000254869"/>
    </source>
</evidence>
<protein>
    <submittedName>
        <fullName evidence="3">Phospholipid/cholesterol/gamma-HCH transport system substrate-binding protein</fullName>
    </submittedName>
</protein>
<keyword evidence="4" id="KW-1185">Reference proteome</keyword>
<dbReference type="STRING" id="1210086.GCA_001613105_07663"/>
<proteinExistence type="predicted"/>
<dbReference type="InterPro" id="IPR052336">
    <property type="entry name" value="MlaD_Phospholipid_Transporter"/>
</dbReference>
<name>A0A370HRY3_9NOCA</name>
<dbReference type="EMBL" id="QQBC01000014">
    <property type="protein sequence ID" value="RDI61299.1"/>
    <property type="molecule type" value="Genomic_DNA"/>
</dbReference>